<dbReference type="EMBL" id="UNSH01000003">
    <property type="protein sequence ID" value="SZE99815.1"/>
    <property type="molecule type" value="Genomic_DNA"/>
</dbReference>
<gene>
    <name evidence="1" type="ORF">BLGHR1_10533</name>
</gene>
<sequence>MIMKSLHQVSRGLSLWLMVGFLVLEISAHASLLQRRMNLSTEPGYHCNKKIILLKTVEESLRAACRGFLIVRDTARRPLVFIEAEEDENLIYEWALPIVLENHPNYKGKKSTGKITFNNRCELISVLCYERTTKQFNISQKFPGDSTDTTSKEKQVTTKPFLQCGSLSWEIEDIQKSARKELSRSRLKFFEITSTSNRVDGPWERAFLTKKTGEYHGWLNVRYEIVVNNQKEVRGIVLTHHIGRKLATAKSPDRNDTDLPVFIRKPEKQTIRLVCFFQRTFPLIYPDVSKSLKRKASSEATQD</sequence>
<reference evidence="1 2" key="1">
    <citation type="submission" date="2017-11" db="EMBL/GenBank/DDBJ databases">
        <authorList>
            <person name="Kracher B."/>
        </authorList>
    </citation>
    <scope>NUCLEOTIDE SEQUENCE [LARGE SCALE GENOMIC DNA]</scope>
    <source>
        <strain evidence="1 2">RACE1</strain>
    </source>
</reference>
<proteinExistence type="predicted"/>
<protein>
    <submittedName>
        <fullName evidence="1">Uncharacterized protein</fullName>
    </submittedName>
</protein>
<accession>A0A383UJQ4</accession>
<dbReference type="VEuPathDB" id="FungiDB:BLGHR1_10533"/>
<dbReference type="Proteomes" id="UP000275772">
    <property type="component" value="Unassembled WGS sequence"/>
</dbReference>
<organism evidence="1 2">
    <name type="scientific">Blumeria hordei</name>
    <name type="common">Barley powdery mildew</name>
    <name type="synonym">Blumeria graminis f. sp. hordei</name>
    <dbReference type="NCBI Taxonomy" id="2867405"/>
    <lineage>
        <taxon>Eukaryota</taxon>
        <taxon>Fungi</taxon>
        <taxon>Dikarya</taxon>
        <taxon>Ascomycota</taxon>
        <taxon>Pezizomycotina</taxon>
        <taxon>Leotiomycetes</taxon>
        <taxon>Erysiphales</taxon>
        <taxon>Erysiphaceae</taxon>
        <taxon>Blumeria</taxon>
    </lineage>
</organism>
<name>A0A383UJQ4_BLUHO</name>
<dbReference type="AlphaFoldDB" id="A0A383UJQ4"/>
<evidence type="ECO:0000313" key="1">
    <source>
        <dbReference type="EMBL" id="SZE99815.1"/>
    </source>
</evidence>
<evidence type="ECO:0000313" key="2">
    <source>
        <dbReference type="Proteomes" id="UP000275772"/>
    </source>
</evidence>